<dbReference type="SMART" id="SM00667">
    <property type="entry name" value="LisH"/>
    <property type="match status" value="1"/>
</dbReference>
<feature type="region of interest" description="Disordered" evidence="2">
    <location>
        <begin position="623"/>
        <end position="665"/>
    </location>
</feature>
<feature type="compositionally biased region" description="Low complexity" evidence="2">
    <location>
        <begin position="1180"/>
        <end position="1189"/>
    </location>
</feature>
<dbReference type="GO" id="GO:0060287">
    <property type="term" value="P:epithelial cilium movement involved in determination of left/right asymmetry"/>
    <property type="evidence" value="ECO:0007669"/>
    <property type="project" value="TreeGrafter"/>
</dbReference>
<dbReference type="PANTHER" id="PTHR39063">
    <property type="entry name" value="ORAL-FACIAL-DIGITAL SYNDROME 1 PROTEIN HOMOLOG"/>
    <property type="match status" value="1"/>
</dbReference>
<protein>
    <submittedName>
        <fullName evidence="3">Oxidative DNA demethylase</fullName>
    </submittedName>
</protein>
<feature type="compositionally biased region" description="Low complexity" evidence="2">
    <location>
        <begin position="788"/>
        <end position="797"/>
    </location>
</feature>
<feature type="compositionally biased region" description="Low complexity" evidence="2">
    <location>
        <begin position="1132"/>
        <end position="1149"/>
    </location>
</feature>
<feature type="coiled-coil region" evidence="1">
    <location>
        <begin position="542"/>
        <end position="569"/>
    </location>
</feature>
<organism evidence="3 4">
    <name type="scientific">Pleodorina starrii</name>
    <dbReference type="NCBI Taxonomy" id="330485"/>
    <lineage>
        <taxon>Eukaryota</taxon>
        <taxon>Viridiplantae</taxon>
        <taxon>Chlorophyta</taxon>
        <taxon>core chlorophytes</taxon>
        <taxon>Chlorophyceae</taxon>
        <taxon>CS clade</taxon>
        <taxon>Chlamydomonadales</taxon>
        <taxon>Volvocaceae</taxon>
        <taxon>Pleodorina</taxon>
    </lineage>
</organism>
<dbReference type="EMBL" id="BRXU01000003">
    <property type="protein sequence ID" value="GLC50250.1"/>
    <property type="molecule type" value="Genomic_DNA"/>
</dbReference>
<evidence type="ECO:0000256" key="2">
    <source>
        <dbReference type="SAM" id="MobiDB-lite"/>
    </source>
</evidence>
<feature type="coiled-coil region" evidence="1">
    <location>
        <begin position="465"/>
        <end position="492"/>
    </location>
</feature>
<dbReference type="InterPro" id="IPR055289">
    <property type="entry name" value="OFD1"/>
</dbReference>
<dbReference type="Pfam" id="PF16045">
    <property type="entry name" value="LisH_2"/>
    <property type="match status" value="1"/>
</dbReference>
<feature type="compositionally biased region" description="Gly residues" evidence="2">
    <location>
        <begin position="623"/>
        <end position="634"/>
    </location>
</feature>
<dbReference type="PROSITE" id="PS50896">
    <property type="entry name" value="LISH"/>
    <property type="match status" value="1"/>
</dbReference>
<keyword evidence="1" id="KW-0175">Coiled coil</keyword>
<feature type="coiled-coil region" evidence="1">
    <location>
        <begin position="206"/>
        <end position="404"/>
    </location>
</feature>
<evidence type="ECO:0000256" key="1">
    <source>
        <dbReference type="SAM" id="Coils"/>
    </source>
</evidence>
<feature type="region of interest" description="Disordered" evidence="2">
    <location>
        <begin position="772"/>
        <end position="1233"/>
    </location>
</feature>
<evidence type="ECO:0000313" key="4">
    <source>
        <dbReference type="Proteomes" id="UP001165080"/>
    </source>
</evidence>
<evidence type="ECO:0000313" key="3">
    <source>
        <dbReference type="EMBL" id="GLC50250.1"/>
    </source>
</evidence>
<dbReference type="PANTHER" id="PTHR39063:SF1">
    <property type="entry name" value="OFD1 CENTRIOLE AND CENTRIOLAR SATELLITE PROTEIN"/>
    <property type="match status" value="1"/>
</dbReference>
<feature type="region of interest" description="Disordered" evidence="2">
    <location>
        <begin position="573"/>
        <end position="607"/>
    </location>
</feature>
<feature type="compositionally biased region" description="Pro residues" evidence="2">
    <location>
        <begin position="985"/>
        <end position="1017"/>
    </location>
</feature>
<accession>A0A9W6EZF9</accession>
<reference evidence="3 4" key="1">
    <citation type="journal article" date="2023" name="Commun. Biol.">
        <title>Reorganization of the ancestral sex-determining regions during the evolution of trioecy in Pleodorina starrii.</title>
        <authorList>
            <person name="Takahashi K."/>
            <person name="Suzuki S."/>
            <person name="Kawai-Toyooka H."/>
            <person name="Yamamoto K."/>
            <person name="Hamaji T."/>
            <person name="Ootsuki R."/>
            <person name="Yamaguchi H."/>
            <person name="Kawachi M."/>
            <person name="Higashiyama T."/>
            <person name="Nozaki H."/>
        </authorList>
    </citation>
    <scope>NUCLEOTIDE SEQUENCE [LARGE SCALE GENOMIC DNA]</scope>
    <source>
        <strain evidence="3 4">NIES-4479</strain>
    </source>
</reference>
<feature type="compositionally biased region" description="Low complexity" evidence="2">
    <location>
        <begin position="892"/>
        <end position="908"/>
    </location>
</feature>
<name>A0A9W6EZF9_9CHLO</name>
<feature type="compositionally biased region" description="Pro residues" evidence="2">
    <location>
        <begin position="1032"/>
        <end position="1049"/>
    </location>
</feature>
<sequence length="1319" mass="142776">MSEALDARDGHMDQAEFKKKSQLRAQLLAQLQKGHIVQLGPLPGDKPGLKRHALNSMIADYLAAVQYNYSLSVFKEESGVESRPLLTEEEVLDVLKVDRDTSFYQSYLKSKAHAGSDSCVVLNLLSAISEAAAAKGKETFTQTVGGDRYQLEVRMAQLEQQYQARLRDARMAPGAGMEERLALYRQEIEEQAAAEVARQVERIREMEVAAARLDEASKARRAMESERLELERLHSERLTKLRQREEEMTDKLRRQQRDVENVAYEYRQRILREEERLRNHKTELQQQLDSRQEQLKQLERSLELRERAVATREGAAEKKLADATEASAEAQVAARQDVEREYQELKNGLAQQRMQLEVDRARLMELRSEAVTDLAAARAKEDRLRALETARAEAEARAAAHAADAEVCRLQAEKLAMELSHAREELSRRVAQAAQGADAMLQNAAGAMNMLNVEAIASRSSGSHIRDAISQLERARGEAVSASAQVVELQQERTSLQVTVSALGVEAETLRTQLGRVEALLDEAVAARSAALSSLEEGQFRIFQQEREVSELRSQLSRAKEELAALRMQAAMVAAGRRPPSRGPDSPGHRSIAVSPTRRPPPGGAAATISALSLGIALGGGPGGPLAGGGGGHGAQRHPHSHPQHWQHQHSLGGSVAGGTPPMSNVEFPIAAAPRDATMERLERLRRQEQLVASQEDVFRKRMAVLEEMRNRSLAVTAQAPASGPAAAAGGAAPYAQPGSPLQQHLQADMFPAAADDSPPPYMTYVMHSSPVQGTQIQRQRPQMSPTAANAAQAQARLAEEDEEQQMLFAYHHQQQQHLQQQHYHQQQQQQQHQQQQYFVQQQHQQQREQQQQQYQDPSQYPYTAQQQQQEPPLPPPPPQQQHLTRQHSPPAGTRYSSSGSRGSASPSTGGGNPSRQHPNTPAPAVSQGDLSQSSSLDHPQQPQQQPPYISARSTGMGYGPASSSPQQPQYAEPPPLSQQQQQQGPPPPVEGGPGYSEPPVPSGPPAPGPVVLPPPGLVITSNLRSPAPEAELPPPPAAEPPPAPPKPTIPGLVIVSGFAPKGPGAATPTTAAAAAPPSPPESRSGDLHAPPAMAVEDVMQAKMRMLQEQRERALAAQQHQQPPPLQRRLSRTSQSSRYSGRGSSSGDGHYFGATGGSGNEPSSPGATSTGAGGGGGGASQQQQQLPPSEDSASEIVAGEAYDTVAPELSTIQRRSGLVGRQTSHDGHLSRQSSMNRREIMRNTSLARSEASALSMEVPGLGGHSMKAMSTTLDDIPSSLEGFELPGLNDDDEDPMEAPGGDEDRFGAFAAEFSAGSVF</sequence>
<feature type="region of interest" description="Disordered" evidence="2">
    <location>
        <begin position="1276"/>
        <end position="1304"/>
    </location>
</feature>
<dbReference type="GO" id="GO:0036064">
    <property type="term" value="C:ciliary basal body"/>
    <property type="evidence" value="ECO:0007669"/>
    <property type="project" value="TreeGrafter"/>
</dbReference>
<dbReference type="Proteomes" id="UP001165080">
    <property type="component" value="Unassembled WGS sequence"/>
</dbReference>
<feature type="compositionally biased region" description="Polar residues" evidence="2">
    <location>
        <begin position="772"/>
        <end position="787"/>
    </location>
</feature>
<feature type="compositionally biased region" description="Low complexity" evidence="2">
    <location>
        <begin position="573"/>
        <end position="591"/>
    </location>
</feature>
<proteinExistence type="predicted"/>
<feature type="compositionally biased region" description="Basic residues" evidence="2">
    <location>
        <begin position="635"/>
        <end position="648"/>
    </location>
</feature>
<dbReference type="GO" id="GO:0005576">
    <property type="term" value="C:extracellular region"/>
    <property type="evidence" value="ECO:0007669"/>
    <property type="project" value="GOC"/>
</dbReference>
<gene>
    <name evidence="3" type="primary">PLEST000262</name>
    <name evidence="3" type="ORF">PLESTB_000358900</name>
</gene>
<dbReference type="InterPro" id="IPR006594">
    <property type="entry name" value="LisH"/>
</dbReference>
<feature type="compositionally biased region" description="Low complexity" evidence="2">
    <location>
        <begin position="1060"/>
        <end position="1076"/>
    </location>
</feature>
<feature type="compositionally biased region" description="Low complexity" evidence="2">
    <location>
        <begin position="927"/>
        <end position="948"/>
    </location>
</feature>
<comment type="caution">
    <text evidence="3">The sequence shown here is derived from an EMBL/GenBank/DDBJ whole genome shotgun (WGS) entry which is preliminary data.</text>
</comment>
<feature type="compositionally biased region" description="Low complexity" evidence="2">
    <location>
        <begin position="811"/>
        <end position="871"/>
    </location>
</feature>
<keyword evidence="4" id="KW-1185">Reference proteome</keyword>